<dbReference type="InterPro" id="IPR006175">
    <property type="entry name" value="YjgF/YER057c/UK114"/>
</dbReference>
<dbReference type="Gene3D" id="3.30.1330.40">
    <property type="entry name" value="RutC-like"/>
    <property type="match status" value="1"/>
</dbReference>
<accession>A0A6A6PGD8</accession>
<organism evidence="2 3">
    <name type="scientific">Neohortaea acidophila</name>
    <dbReference type="NCBI Taxonomy" id="245834"/>
    <lineage>
        <taxon>Eukaryota</taxon>
        <taxon>Fungi</taxon>
        <taxon>Dikarya</taxon>
        <taxon>Ascomycota</taxon>
        <taxon>Pezizomycotina</taxon>
        <taxon>Dothideomycetes</taxon>
        <taxon>Dothideomycetidae</taxon>
        <taxon>Mycosphaerellales</taxon>
        <taxon>Teratosphaeriaceae</taxon>
        <taxon>Neohortaea</taxon>
    </lineage>
</organism>
<evidence type="ECO:0000256" key="1">
    <source>
        <dbReference type="SAM" id="MobiDB-lite"/>
    </source>
</evidence>
<dbReference type="Pfam" id="PF01042">
    <property type="entry name" value="Ribonuc_L-PSP"/>
    <property type="match status" value="1"/>
</dbReference>
<feature type="region of interest" description="Disordered" evidence="1">
    <location>
        <begin position="1"/>
        <end position="26"/>
    </location>
</feature>
<evidence type="ECO:0000313" key="2">
    <source>
        <dbReference type="EMBL" id="KAF2479032.1"/>
    </source>
</evidence>
<evidence type="ECO:0000313" key="3">
    <source>
        <dbReference type="Proteomes" id="UP000799767"/>
    </source>
</evidence>
<dbReference type="PANTHER" id="PTHR43857:SF1">
    <property type="entry name" value="YJGH FAMILY PROTEIN"/>
    <property type="match status" value="1"/>
</dbReference>
<dbReference type="SUPFAM" id="SSF55298">
    <property type="entry name" value="YjgF-like"/>
    <property type="match status" value="1"/>
</dbReference>
<dbReference type="AlphaFoldDB" id="A0A6A6PGD8"/>
<keyword evidence="3" id="KW-1185">Reference proteome</keyword>
<proteinExistence type="predicted"/>
<dbReference type="EMBL" id="MU001642">
    <property type="protein sequence ID" value="KAF2479032.1"/>
    <property type="molecule type" value="Genomic_DNA"/>
</dbReference>
<dbReference type="GeneID" id="54475782"/>
<dbReference type="Proteomes" id="UP000799767">
    <property type="component" value="Unassembled WGS sequence"/>
</dbReference>
<dbReference type="InterPro" id="IPR035959">
    <property type="entry name" value="RutC-like_sf"/>
</dbReference>
<dbReference type="RefSeq" id="XP_033585602.1">
    <property type="nucleotide sequence ID" value="XM_033734780.1"/>
</dbReference>
<protein>
    <submittedName>
        <fullName evidence="2">Endoribonuclease L-PSP/chorismate mutase-like protein</fullName>
    </submittedName>
</protein>
<name>A0A6A6PGD8_9PEZI</name>
<sequence>MASPQPPGQPRTFNPANVPAPPPTYNQVATTPLAPTSELITLAGQVGIDPQTRHIPGDFVSQARIACRNVQACLAAAGATPRDIVHVRHYIVHKTGNADLDALEIFDRGWGPVWMEFMDREADGHRPPDTVLGVAALAGKSLLYEVEVWAIRHAPAK</sequence>
<reference evidence="2" key="1">
    <citation type="journal article" date="2020" name="Stud. Mycol.">
        <title>101 Dothideomycetes genomes: a test case for predicting lifestyles and emergence of pathogens.</title>
        <authorList>
            <person name="Haridas S."/>
            <person name="Albert R."/>
            <person name="Binder M."/>
            <person name="Bloem J."/>
            <person name="Labutti K."/>
            <person name="Salamov A."/>
            <person name="Andreopoulos B."/>
            <person name="Baker S."/>
            <person name="Barry K."/>
            <person name="Bills G."/>
            <person name="Bluhm B."/>
            <person name="Cannon C."/>
            <person name="Castanera R."/>
            <person name="Culley D."/>
            <person name="Daum C."/>
            <person name="Ezra D."/>
            <person name="Gonzalez J."/>
            <person name="Henrissat B."/>
            <person name="Kuo A."/>
            <person name="Liang C."/>
            <person name="Lipzen A."/>
            <person name="Lutzoni F."/>
            <person name="Magnuson J."/>
            <person name="Mondo S."/>
            <person name="Nolan M."/>
            <person name="Ohm R."/>
            <person name="Pangilinan J."/>
            <person name="Park H.-J."/>
            <person name="Ramirez L."/>
            <person name="Alfaro M."/>
            <person name="Sun H."/>
            <person name="Tritt A."/>
            <person name="Yoshinaga Y."/>
            <person name="Zwiers L.-H."/>
            <person name="Turgeon B."/>
            <person name="Goodwin S."/>
            <person name="Spatafora J."/>
            <person name="Crous P."/>
            <person name="Grigoriev I."/>
        </authorList>
    </citation>
    <scope>NUCLEOTIDE SEQUENCE</scope>
    <source>
        <strain evidence="2">CBS 113389</strain>
    </source>
</reference>
<gene>
    <name evidence="2" type="ORF">BDY17DRAFT_304852</name>
</gene>
<dbReference type="CDD" id="cd00448">
    <property type="entry name" value="YjgF_YER057c_UK114_family"/>
    <property type="match status" value="1"/>
</dbReference>
<dbReference type="PANTHER" id="PTHR43857">
    <property type="entry name" value="BLR7761 PROTEIN"/>
    <property type="match status" value="1"/>
</dbReference>
<dbReference type="OrthoDB" id="309640at2759"/>